<evidence type="ECO:0000313" key="5">
    <source>
        <dbReference type="Proteomes" id="UP001459277"/>
    </source>
</evidence>
<dbReference type="AlphaFoldDB" id="A0AAW2D7G0"/>
<dbReference type="Pfam" id="PF12854">
    <property type="entry name" value="PPR_1"/>
    <property type="match status" value="1"/>
</dbReference>
<gene>
    <name evidence="4" type="ORF">SO802_013903</name>
</gene>
<dbReference type="Pfam" id="PF13041">
    <property type="entry name" value="PPR_2"/>
    <property type="match status" value="1"/>
</dbReference>
<organism evidence="4 5">
    <name type="scientific">Lithocarpus litseifolius</name>
    <dbReference type="NCBI Taxonomy" id="425828"/>
    <lineage>
        <taxon>Eukaryota</taxon>
        <taxon>Viridiplantae</taxon>
        <taxon>Streptophyta</taxon>
        <taxon>Embryophyta</taxon>
        <taxon>Tracheophyta</taxon>
        <taxon>Spermatophyta</taxon>
        <taxon>Magnoliopsida</taxon>
        <taxon>eudicotyledons</taxon>
        <taxon>Gunneridae</taxon>
        <taxon>Pentapetalae</taxon>
        <taxon>rosids</taxon>
        <taxon>fabids</taxon>
        <taxon>Fagales</taxon>
        <taxon>Fagaceae</taxon>
        <taxon>Lithocarpus</taxon>
    </lineage>
</organism>
<dbReference type="Gene3D" id="1.25.40.10">
    <property type="entry name" value="Tetratricopeptide repeat domain"/>
    <property type="match status" value="1"/>
</dbReference>
<feature type="repeat" description="PPR" evidence="3">
    <location>
        <begin position="9"/>
        <end position="43"/>
    </location>
</feature>
<reference evidence="4 5" key="1">
    <citation type="submission" date="2024-01" db="EMBL/GenBank/DDBJ databases">
        <title>A telomere-to-telomere, gap-free genome of sweet tea (Lithocarpus litseifolius).</title>
        <authorList>
            <person name="Zhou J."/>
        </authorList>
    </citation>
    <scope>NUCLEOTIDE SEQUENCE [LARGE SCALE GENOMIC DNA]</scope>
    <source>
        <strain evidence="4">Zhou-2022a</strain>
        <tissue evidence="4">Leaf</tissue>
    </source>
</reference>
<dbReference type="InterPro" id="IPR011990">
    <property type="entry name" value="TPR-like_helical_dom_sf"/>
</dbReference>
<dbReference type="EMBL" id="JAZDWU010000004">
    <property type="protein sequence ID" value="KAL0006342.1"/>
    <property type="molecule type" value="Genomic_DNA"/>
</dbReference>
<dbReference type="PROSITE" id="PS51375">
    <property type="entry name" value="PPR"/>
    <property type="match status" value="2"/>
</dbReference>
<dbReference type="NCBIfam" id="TIGR00756">
    <property type="entry name" value="PPR"/>
    <property type="match status" value="2"/>
</dbReference>
<evidence type="ECO:0000256" key="1">
    <source>
        <dbReference type="ARBA" id="ARBA00007626"/>
    </source>
</evidence>
<accession>A0AAW2D7G0</accession>
<dbReference type="InterPro" id="IPR002885">
    <property type="entry name" value="PPR_rpt"/>
</dbReference>
<keyword evidence="2" id="KW-0677">Repeat</keyword>
<evidence type="ECO:0000256" key="3">
    <source>
        <dbReference type="PROSITE-ProRule" id="PRU00708"/>
    </source>
</evidence>
<keyword evidence="5" id="KW-1185">Reference proteome</keyword>
<dbReference type="InterPro" id="IPR050872">
    <property type="entry name" value="PPR_P_subfamily"/>
</dbReference>
<comment type="caution">
    <text evidence="4">The sequence shown here is derived from an EMBL/GenBank/DDBJ whole genome shotgun (WGS) entry which is preliminary data.</text>
</comment>
<dbReference type="PANTHER" id="PTHR46128:SF211">
    <property type="entry name" value="PENTACOTRIPEPTIDE-REPEAT REGION OF PRORP DOMAIN-CONTAINING PROTEIN"/>
    <property type="match status" value="1"/>
</dbReference>
<evidence type="ECO:0008006" key="6">
    <source>
        <dbReference type="Google" id="ProtNLM"/>
    </source>
</evidence>
<name>A0AAW2D7G0_9ROSI</name>
<dbReference type="PANTHER" id="PTHR46128">
    <property type="entry name" value="MITOCHONDRIAL GROUP I INTRON SPLICING FACTOR CCM1"/>
    <property type="match status" value="1"/>
</dbReference>
<feature type="repeat" description="PPR" evidence="3">
    <location>
        <begin position="44"/>
        <end position="78"/>
    </location>
</feature>
<proteinExistence type="inferred from homology"/>
<evidence type="ECO:0000313" key="4">
    <source>
        <dbReference type="EMBL" id="KAL0006342.1"/>
    </source>
</evidence>
<comment type="similarity">
    <text evidence="1">Belongs to the PPR family. P subfamily.</text>
</comment>
<evidence type="ECO:0000256" key="2">
    <source>
        <dbReference type="ARBA" id="ARBA00022737"/>
    </source>
</evidence>
<dbReference type="Proteomes" id="UP001459277">
    <property type="component" value="Unassembled WGS sequence"/>
</dbReference>
<protein>
    <recommendedName>
        <fullName evidence="6">Pentatricopeptide repeat-containing protein</fullName>
    </recommendedName>
</protein>
<sequence>MQDCGECPSPQTYAILLDGFCKKQKIGEAMALFQEMEDKKLDHNIVIYSILINGLCNIKKLTAARELFNSLPLKGLQPNVWTYTIMIRGFAKRD</sequence>